<dbReference type="Pfam" id="PF02954">
    <property type="entry name" value="HTH_8"/>
    <property type="match status" value="1"/>
</dbReference>
<keyword evidence="5" id="KW-0804">Transcription</keyword>
<feature type="domain" description="Sigma-54 factor interaction" evidence="6">
    <location>
        <begin position="220"/>
        <end position="450"/>
    </location>
</feature>
<accession>A0A1M6A6T9</accession>
<evidence type="ECO:0000256" key="5">
    <source>
        <dbReference type="ARBA" id="ARBA00023163"/>
    </source>
</evidence>
<dbReference type="Pfam" id="PF25601">
    <property type="entry name" value="AAA_lid_14"/>
    <property type="match status" value="1"/>
</dbReference>
<dbReference type="GO" id="GO:0043565">
    <property type="term" value="F:sequence-specific DNA binding"/>
    <property type="evidence" value="ECO:0007669"/>
    <property type="project" value="InterPro"/>
</dbReference>
<keyword evidence="2" id="KW-0067">ATP-binding</keyword>
<dbReference type="InterPro" id="IPR025944">
    <property type="entry name" value="Sigma_54_int_dom_CS"/>
</dbReference>
<dbReference type="RefSeq" id="WP_073045278.1">
    <property type="nucleotide sequence ID" value="NZ_FQZL01000004.1"/>
</dbReference>
<dbReference type="InterPro" id="IPR009057">
    <property type="entry name" value="Homeodomain-like_sf"/>
</dbReference>
<dbReference type="STRING" id="1121476.SAMN02745751_00006"/>
<dbReference type="Gene3D" id="3.40.50.300">
    <property type="entry name" value="P-loop containing nucleotide triphosphate hydrolases"/>
    <property type="match status" value="1"/>
</dbReference>
<reference evidence="7 8" key="1">
    <citation type="submission" date="2016-11" db="EMBL/GenBank/DDBJ databases">
        <authorList>
            <person name="Jaros S."/>
            <person name="Januszkiewicz K."/>
            <person name="Wedrychowicz H."/>
        </authorList>
    </citation>
    <scope>NUCLEOTIDE SEQUENCE [LARGE SCALE GENOMIC DNA]</scope>
    <source>
        <strain evidence="7 8">DSM 17477</strain>
    </source>
</reference>
<evidence type="ECO:0000256" key="4">
    <source>
        <dbReference type="ARBA" id="ARBA00023125"/>
    </source>
</evidence>
<keyword evidence="3" id="KW-0805">Transcription regulation</keyword>
<dbReference type="Proteomes" id="UP000184052">
    <property type="component" value="Unassembled WGS sequence"/>
</dbReference>
<dbReference type="InterPro" id="IPR002197">
    <property type="entry name" value="HTH_Fis"/>
</dbReference>
<dbReference type="GO" id="GO:0005524">
    <property type="term" value="F:ATP binding"/>
    <property type="evidence" value="ECO:0007669"/>
    <property type="project" value="UniProtKB-KW"/>
</dbReference>
<dbReference type="PANTHER" id="PTHR32071">
    <property type="entry name" value="TRANSCRIPTIONAL REGULATORY PROTEIN"/>
    <property type="match status" value="1"/>
</dbReference>
<dbReference type="InterPro" id="IPR027417">
    <property type="entry name" value="P-loop_NTPase"/>
</dbReference>
<gene>
    <name evidence="7" type="ORF">SAMN02745751_00006</name>
</gene>
<dbReference type="InterPro" id="IPR025662">
    <property type="entry name" value="Sigma_54_int_dom_ATP-bd_1"/>
</dbReference>
<evidence type="ECO:0000259" key="6">
    <source>
        <dbReference type="PROSITE" id="PS50045"/>
    </source>
</evidence>
<dbReference type="SUPFAM" id="SSF46689">
    <property type="entry name" value="Homeodomain-like"/>
    <property type="match status" value="1"/>
</dbReference>
<keyword evidence="1" id="KW-0547">Nucleotide-binding</keyword>
<dbReference type="CDD" id="cd00009">
    <property type="entry name" value="AAA"/>
    <property type="match status" value="1"/>
</dbReference>
<dbReference type="FunFam" id="3.40.50.300:FF:000006">
    <property type="entry name" value="DNA-binding transcriptional regulator NtrC"/>
    <property type="match status" value="1"/>
</dbReference>
<dbReference type="EMBL" id="FQZL01000004">
    <property type="protein sequence ID" value="SHI32139.1"/>
    <property type="molecule type" value="Genomic_DNA"/>
</dbReference>
<dbReference type="Gene3D" id="1.10.10.60">
    <property type="entry name" value="Homeodomain-like"/>
    <property type="match status" value="1"/>
</dbReference>
<name>A0A1M6A6T9_9FIRM</name>
<dbReference type="Pfam" id="PF00158">
    <property type="entry name" value="Sigma54_activat"/>
    <property type="match status" value="1"/>
</dbReference>
<dbReference type="PROSITE" id="PS00675">
    <property type="entry name" value="SIGMA54_INTERACT_1"/>
    <property type="match status" value="1"/>
</dbReference>
<dbReference type="InterPro" id="IPR025943">
    <property type="entry name" value="Sigma_54_int_dom_ATP-bd_2"/>
</dbReference>
<dbReference type="SUPFAM" id="SSF52540">
    <property type="entry name" value="P-loop containing nucleoside triphosphate hydrolases"/>
    <property type="match status" value="1"/>
</dbReference>
<sequence>MNSDIKNDKTLEILLESMSIISKVTMGFVTVTDKDGYRIKTVDSEGKEIVELRGVFYRLACEAAFENKPKYGMSQIENGVEAWSIPVGEYVLCASNYERVKTYRELKNSLTESLPVIAKVVGGEAVLFDKGGTRIASFDSDGNESKAYLGNVSEAAKEAMTSQMPVIGDSNYIMGASAVRIPINKEFGFGFNNDDTMKKNQKLLSEVKKHQNAKYNFEDIIGESMEMRRAKEVAKLSAKSISSVLIIGETGTGKELFAQSIHNESNRKDQPFVAINCAAIPPNLMESSFFGYEKGSFTGAVKEGQQGVFEQANGGTLFLDEISEMQIDLQSKLLRVLQEREVKRIGGKTNIPLDIRIIAATNKDMDKLIKENKFRLDLYYRLNVIDIPIQPLRRIKDDIPLIVRNQIRRMNQSFGKFIQGIDDEALELLVNYKWPGNVRELVNVIEKAFNMSGNSRYITKEHLPSRFHSINISLSSDRTSLCEIMQEYEKRVITDILAKNNGSKIKTAEKLNISTTTLWRRIKELGISENEYIRE</sequence>
<organism evidence="7 8">
    <name type="scientific">Dethiosulfatibacter aminovorans DSM 17477</name>
    <dbReference type="NCBI Taxonomy" id="1121476"/>
    <lineage>
        <taxon>Bacteria</taxon>
        <taxon>Bacillati</taxon>
        <taxon>Bacillota</taxon>
        <taxon>Tissierellia</taxon>
        <taxon>Dethiosulfatibacter</taxon>
    </lineage>
</organism>
<keyword evidence="4" id="KW-0238">DNA-binding</keyword>
<keyword evidence="8" id="KW-1185">Reference proteome</keyword>
<dbReference type="OrthoDB" id="1711194at2"/>
<protein>
    <submittedName>
        <fullName evidence="7">Regulatory protein, Fis family</fullName>
    </submittedName>
</protein>
<dbReference type="InterPro" id="IPR003593">
    <property type="entry name" value="AAA+_ATPase"/>
</dbReference>
<dbReference type="PROSITE" id="PS00676">
    <property type="entry name" value="SIGMA54_INTERACT_2"/>
    <property type="match status" value="1"/>
</dbReference>
<evidence type="ECO:0000256" key="3">
    <source>
        <dbReference type="ARBA" id="ARBA00023015"/>
    </source>
</evidence>
<dbReference type="InterPro" id="IPR058031">
    <property type="entry name" value="AAA_lid_NorR"/>
</dbReference>
<dbReference type="SMART" id="SM00382">
    <property type="entry name" value="AAA"/>
    <property type="match status" value="1"/>
</dbReference>
<dbReference type="GO" id="GO:0006355">
    <property type="term" value="P:regulation of DNA-templated transcription"/>
    <property type="evidence" value="ECO:0007669"/>
    <property type="project" value="InterPro"/>
</dbReference>
<dbReference type="Gene3D" id="1.10.8.60">
    <property type="match status" value="1"/>
</dbReference>
<dbReference type="PROSITE" id="PS00688">
    <property type="entry name" value="SIGMA54_INTERACT_3"/>
    <property type="match status" value="1"/>
</dbReference>
<evidence type="ECO:0000256" key="2">
    <source>
        <dbReference type="ARBA" id="ARBA00022840"/>
    </source>
</evidence>
<evidence type="ECO:0000256" key="1">
    <source>
        <dbReference type="ARBA" id="ARBA00022741"/>
    </source>
</evidence>
<evidence type="ECO:0000313" key="8">
    <source>
        <dbReference type="Proteomes" id="UP000184052"/>
    </source>
</evidence>
<dbReference type="PROSITE" id="PS50045">
    <property type="entry name" value="SIGMA54_INTERACT_4"/>
    <property type="match status" value="1"/>
</dbReference>
<dbReference type="AlphaFoldDB" id="A0A1M6A6T9"/>
<dbReference type="InterPro" id="IPR002078">
    <property type="entry name" value="Sigma_54_int"/>
</dbReference>
<dbReference type="PRINTS" id="PR01590">
    <property type="entry name" value="HTHFIS"/>
</dbReference>
<proteinExistence type="predicted"/>
<evidence type="ECO:0000313" key="7">
    <source>
        <dbReference type="EMBL" id="SHI32139.1"/>
    </source>
</evidence>